<evidence type="ECO:0000256" key="2">
    <source>
        <dbReference type="ARBA" id="ARBA00017823"/>
    </source>
</evidence>
<keyword evidence="3" id="KW-0678">Repressor</keyword>
<evidence type="ECO:0000313" key="9">
    <source>
        <dbReference type="Proteomes" id="UP000324646"/>
    </source>
</evidence>
<dbReference type="EMBL" id="CP042243">
    <property type="protein sequence ID" value="QEK11305.1"/>
    <property type="molecule type" value="Genomic_DNA"/>
</dbReference>
<organism evidence="8 9">
    <name type="scientific">Crassaminicella thermophila</name>
    <dbReference type="NCBI Taxonomy" id="2599308"/>
    <lineage>
        <taxon>Bacteria</taxon>
        <taxon>Bacillati</taxon>
        <taxon>Bacillota</taxon>
        <taxon>Clostridia</taxon>
        <taxon>Eubacteriales</taxon>
        <taxon>Clostridiaceae</taxon>
        <taxon>Crassaminicella</taxon>
    </lineage>
</organism>
<proteinExistence type="inferred from homology"/>
<evidence type="ECO:0000256" key="3">
    <source>
        <dbReference type="ARBA" id="ARBA00022491"/>
    </source>
</evidence>
<evidence type="ECO:0000256" key="6">
    <source>
        <dbReference type="ARBA" id="ARBA00023163"/>
    </source>
</evidence>
<evidence type="ECO:0000256" key="4">
    <source>
        <dbReference type="ARBA" id="ARBA00022795"/>
    </source>
</evidence>
<dbReference type="InterPro" id="IPR031316">
    <property type="entry name" value="FlgM_C"/>
</dbReference>
<dbReference type="KEGG" id="crs:FQB35_02370"/>
<dbReference type="GO" id="GO:0044781">
    <property type="term" value="P:bacterial-type flagellum organization"/>
    <property type="evidence" value="ECO:0007669"/>
    <property type="project" value="UniProtKB-KW"/>
</dbReference>
<keyword evidence="6" id="KW-0804">Transcription</keyword>
<evidence type="ECO:0000259" key="7">
    <source>
        <dbReference type="Pfam" id="PF04316"/>
    </source>
</evidence>
<keyword evidence="8" id="KW-0966">Cell projection</keyword>
<keyword evidence="8" id="KW-0282">Flagellum</keyword>
<dbReference type="OrthoDB" id="2112849at2"/>
<keyword evidence="8" id="KW-0969">Cilium</keyword>
<dbReference type="AlphaFoldDB" id="A0A5C0S9G5"/>
<name>A0A5C0S9G5_CRATE</name>
<dbReference type="SUPFAM" id="SSF101498">
    <property type="entry name" value="Anti-sigma factor FlgM"/>
    <property type="match status" value="1"/>
</dbReference>
<keyword evidence="9" id="KW-1185">Reference proteome</keyword>
<dbReference type="RefSeq" id="WP_148808378.1">
    <property type="nucleotide sequence ID" value="NZ_CP042243.1"/>
</dbReference>
<dbReference type="Pfam" id="PF04316">
    <property type="entry name" value="FlgM"/>
    <property type="match status" value="1"/>
</dbReference>
<evidence type="ECO:0000313" key="8">
    <source>
        <dbReference type="EMBL" id="QEK11305.1"/>
    </source>
</evidence>
<dbReference type="Proteomes" id="UP000324646">
    <property type="component" value="Chromosome"/>
</dbReference>
<gene>
    <name evidence="8" type="primary">flgM</name>
    <name evidence="8" type="ORF">FQB35_02370</name>
</gene>
<dbReference type="InterPro" id="IPR035890">
    <property type="entry name" value="Anti-sigma-28_factor_FlgM_sf"/>
</dbReference>
<evidence type="ECO:0000256" key="5">
    <source>
        <dbReference type="ARBA" id="ARBA00023015"/>
    </source>
</evidence>
<keyword evidence="4" id="KW-1005">Bacterial flagellum biogenesis</keyword>
<dbReference type="InterPro" id="IPR007412">
    <property type="entry name" value="FlgM"/>
</dbReference>
<dbReference type="GO" id="GO:0045892">
    <property type="term" value="P:negative regulation of DNA-templated transcription"/>
    <property type="evidence" value="ECO:0007669"/>
    <property type="project" value="InterPro"/>
</dbReference>
<reference evidence="8 9" key="1">
    <citation type="submission" date="2019-07" db="EMBL/GenBank/DDBJ databases">
        <title>Complete genome of Crassaminicella thermophila SY095.</title>
        <authorList>
            <person name="Li X."/>
        </authorList>
    </citation>
    <scope>NUCLEOTIDE SEQUENCE [LARGE SCALE GENOMIC DNA]</scope>
    <source>
        <strain evidence="8 9">SY095</strain>
    </source>
</reference>
<dbReference type="NCBIfam" id="TIGR03824">
    <property type="entry name" value="FlgM_jcvi"/>
    <property type="match status" value="1"/>
</dbReference>
<protein>
    <recommendedName>
        <fullName evidence="2">Negative regulator of flagellin synthesis</fullName>
    </recommendedName>
</protein>
<sequence length="91" mass="10437">MKINNNPNIQKILGAYNKNIKGSNKLEKPKMQKDKIEISESAKEFQIALNAYKKLPEVRKEKVEEIKKQIASGNYNPSAEEIVNSMFDKKV</sequence>
<accession>A0A5C0S9G5</accession>
<evidence type="ECO:0000256" key="1">
    <source>
        <dbReference type="ARBA" id="ARBA00005322"/>
    </source>
</evidence>
<keyword evidence="5" id="KW-0805">Transcription regulation</keyword>
<feature type="domain" description="Anti-sigma-28 factor FlgM C-terminal" evidence="7">
    <location>
        <begin position="34"/>
        <end position="87"/>
    </location>
</feature>
<comment type="similarity">
    <text evidence="1">Belongs to the FlgM family.</text>
</comment>